<evidence type="ECO:0000259" key="7">
    <source>
        <dbReference type="Pfam" id="PF03176"/>
    </source>
</evidence>
<dbReference type="InterPro" id="IPR004869">
    <property type="entry name" value="MMPL_dom"/>
</dbReference>
<dbReference type="GO" id="GO:0005886">
    <property type="term" value="C:plasma membrane"/>
    <property type="evidence" value="ECO:0007669"/>
    <property type="project" value="UniProtKB-SubCell"/>
</dbReference>
<comment type="caution">
    <text evidence="8">The sequence shown here is derived from an EMBL/GenBank/DDBJ whole genome shotgun (WGS) entry which is preliminary data.</text>
</comment>
<keyword evidence="5 6" id="KW-0472">Membrane</keyword>
<keyword evidence="3 6" id="KW-0812">Transmembrane</keyword>
<reference evidence="8" key="1">
    <citation type="journal article" date="2020" name="Appl. Environ. Microbiol.">
        <title>Medium-Chain Fatty Acid Synthesis by 'Candidatus Weimeria bifida' gen. nov., sp. nov., and 'Candidatus Pseudoramibacter fermentans' sp. nov.</title>
        <authorList>
            <person name="Scarborough M.J."/>
            <person name="Myers K.S."/>
            <person name="Donohue T.J."/>
            <person name="Noguera D.R."/>
        </authorList>
    </citation>
    <scope>NUCLEOTIDE SEQUENCE</scope>
    <source>
        <strain evidence="8">EUB1.1</strain>
    </source>
</reference>
<keyword evidence="2" id="KW-1003">Cell membrane</keyword>
<feature type="transmembrane region" description="Helical" evidence="6">
    <location>
        <begin position="86"/>
        <end position="107"/>
    </location>
</feature>
<evidence type="ECO:0000256" key="5">
    <source>
        <dbReference type="ARBA" id="ARBA00023136"/>
    </source>
</evidence>
<feature type="transmembrane region" description="Helical" evidence="6">
    <location>
        <begin position="307"/>
        <end position="328"/>
    </location>
</feature>
<feature type="transmembrane region" description="Helical" evidence="6">
    <location>
        <begin position="356"/>
        <end position="377"/>
    </location>
</feature>
<evidence type="ECO:0000256" key="2">
    <source>
        <dbReference type="ARBA" id="ARBA00022475"/>
    </source>
</evidence>
<feature type="domain" description="Membrane transport protein MMPL" evidence="7">
    <location>
        <begin position="144"/>
        <end position="421"/>
    </location>
</feature>
<dbReference type="Gene3D" id="1.20.1640.10">
    <property type="entry name" value="Multidrug efflux transporter AcrB transmembrane domain"/>
    <property type="match status" value="1"/>
</dbReference>
<accession>A0A6L5GPF1</accession>
<proteinExistence type="predicted"/>
<dbReference type="Proteomes" id="UP000473648">
    <property type="component" value="Unassembled WGS sequence"/>
</dbReference>
<feature type="transmembrane region" description="Helical" evidence="6">
    <location>
        <begin position="12"/>
        <end position="29"/>
    </location>
</feature>
<comment type="subcellular location">
    <subcellularLocation>
        <location evidence="1">Cell membrane</location>
        <topology evidence="1">Multi-pass membrane protein</topology>
    </subcellularLocation>
</comment>
<evidence type="ECO:0000256" key="1">
    <source>
        <dbReference type="ARBA" id="ARBA00004651"/>
    </source>
</evidence>
<name>A0A6L5GPF1_9FIRM</name>
<evidence type="ECO:0000313" key="9">
    <source>
        <dbReference type="Proteomes" id="UP000473648"/>
    </source>
</evidence>
<keyword evidence="4 6" id="KW-1133">Transmembrane helix</keyword>
<evidence type="ECO:0000256" key="3">
    <source>
        <dbReference type="ARBA" id="ARBA00022692"/>
    </source>
</evidence>
<dbReference type="InterPro" id="IPR050545">
    <property type="entry name" value="Mycobact_MmpL"/>
</dbReference>
<gene>
    <name evidence="8" type="ORF">FRC53_01335</name>
</gene>
<dbReference type="PANTHER" id="PTHR33406">
    <property type="entry name" value="MEMBRANE PROTEIN MJ1562-RELATED"/>
    <property type="match status" value="1"/>
</dbReference>
<protein>
    <submittedName>
        <fullName evidence="8">MMPL family transporter</fullName>
    </submittedName>
</protein>
<feature type="transmembrane region" description="Helical" evidence="6">
    <location>
        <begin position="260"/>
        <end position="287"/>
    </location>
</feature>
<evidence type="ECO:0000313" key="8">
    <source>
        <dbReference type="EMBL" id="MQM72077.1"/>
    </source>
</evidence>
<evidence type="ECO:0000256" key="4">
    <source>
        <dbReference type="ARBA" id="ARBA00022989"/>
    </source>
</evidence>
<sequence>MEHFYRHVVKHRHIIIAIFLVLAAVSFWARSKVNVDYDMNDYLPASSASTIALDTMQSEFSTAIPNCRVMLRRVDEKTALAYKKKIAAVDGVPAVVVFAILVIPAYVMSTQNSYYFGSSHIFSAGTTYGDDTAAIQKVFGKTDTYVLMVPKGDEAKVRALAKAVKKLDHVTSVTDMTTMVGPAVPTEMLPEKLTSQLESKHYRRMVIAVRANYEGTQTFNLVKRIRKTAETYYPDKWLLAGEGVSTYDMMDTVTSDMQKVNFVAIAAVFIVLLITMRSLLLPALLVLTIETAIWINFSIPHLTGTPIFYIAYLIISSIQLGATVDYAIYLTGRYKENRTSFGCDKKHAVVKTVSECLPSVLTSGTVLALVGLILGAVSSHGVLKEIGHFLGIGTILSLIMVLTVLPGLLYLTDRFVVGKPKDPDSAQSV</sequence>
<organism evidence="8 9">
    <name type="scientific">Candidatus Pseudoramibacter fermentans</name>
    <dbReference type="NCBI Taxonomy" id="2594427"/>
    <lineage>
        <taxon>Bacteria</taxon>
        <taxon>Bacillati</taxon>
        <taxon>Bacillota</taxon>
        <taxon>Clostridia</taxon>
        <taxon>Eubacteriales</taxon>
        <taxon>Eubacteriaceae</taxon>
        <taxon>Pseudoramibacter</taxon>
    </lineage>
</organism>
<dbReference type="AlphaFoldDB" id="A0A6L5GPF1"/>
<dbReference type="SUPFAM" id="SSF82866">
    <property type="entry name" value="Multidrug efflux transporter AcrB transmembrane domain"/>
    <property type="match status" value="1"/>
</dbReference>
<evidence type="ECO:0000256" key="6">
    <source>
        <dbReference type="SAM" id="Phobius"/>
    </source>
</evidence>
<keyword evidence="9" id="KW-1185">Reference proteome</keyword>
<dbReference type="EMBL" id="VOGB01000003">
    <property type="protein sequence ID" value="MQM72077.1"/>
    <property type="molecule type" value="Genomic_DNA"/>
</dbReference>
<feature type="transmembrane region" description="Helical" evidence="6">
    <location>
        <begin position="389"/>
        <end position="411"/>
    </location>
</feature>
<dbReference type="Pfam" id="PF03176">
    <property type="entry name" value="MMPL"/>
    <property type="match status" value="1"/>
</dbReference>
<dbReference type="PANTHER" id="PTHR33406:SF13">
    <property type="entry name" value="MEMBRANE PROTEIN YDFJ"/>
    <property type="match status" value="1"/>
</dbReference>